<dbReference type="RefSeq" id="WP_139229271.1">
    <property type="nucleotide sequence ID" value="NZ_FOVR01000006.1"/>
</dbReference>
<accession>A0A1I5HA40</accession>
<name>A0A1I5HA40_9HYPH</name>
<evidence type="ECO:0008006" key="3">
    <source>
        <dbReference type="Google" id="ProtNLM"/>
    </source>
</evidence>
<dbReference type="OrthoDB" id="7307689at2"/>
<reference evidence="1 2" key="1">
    <citation type="submission" date="2016-10" db="EMBL/GenBank/DDBJ databases">
        <authorList>
            <person name="de Groot N.N."/>
        </authorList>
    </citation>
    <scope>NUCLEOTIDE SEQUENCE [LARGE SCALE GENOMIC DNA]</scope>
    <source>
        <strain evidence="1 2">CGMCC 1.9157</strain>
    </source>
</reference>
<dbReference type="Proteomes" id="UP000199236">
    <property type="component" value="Unassembled WGS sequence"/>
</dbReference>
<protein>
    <recommendedName>
        <fullName evidence="3">Phage tail assembly chaperone protein</fullName>
    </recommendedName>
</protein>
<dbReference type="STRING" id="655353.SAMN04488056_106118"/>
<gene>
    <name evidence="1" type="ORF">SAMN04488056_106118</name>
</gene>
<keyword evidence="2" id="KW-1185">Reference proteome</keyword>
<proteinExistence type="predicted"/>
<evidence type="ECO:0000313" key="2">
    <source>
        <dbReference type="Proteomes" id="UP000199236"/>
    </source>
</evidence>
<dbReference type="EMBL" id="FOVR01000006">
    <property type="protein sequence ID" value="SFO45135.1"/>
    <property type="molecule type" value="Genomic_DNA"/>
</dbReference>
<sequence>MRYALVIEDIVDSISFEQVAPDWVPVSDGVFAGFLQNPDGTFSAPVKESPAPTQDDYEEAIQNLLEETARSRRYKQGATAFATYVTSQDPEWAAEAQAFVKWRDTVWRYAYQQLDAVLAGEREQPTLEELLAELPVPNWPAQS</sequence>
<dbReference type="AlphaFoldDB" id="A0A1I5HA40"/>
<organism evidence="1 2">
    <name type="scientific">Cohaesibacter marisflavi</name>
    <dbReference type="NCBI Taxonomy" id="655353"/>
    <lineage>
        <taxon>Bacteria</taxon>
        <taxon>Pseudomonadati</taxon>
        <taxon>Pseudomonadota</taxon>
        <taxon>Alphaproteobacteria</taxon>
        <taxon>Hyphomicrobiales</taxon>
        <taxon>Cohaesibacteraceae</taxon>
    </lineage>
</organism>
<evidence type="ECO:0000313" key="1">
    <source>
        <dbReference type="EMBL" id="SFO45135.1"/>
    </source>
</evidence>